<dbReference type="InterPro" id="IPR015510">
    <property type="entry name" value="PGRP"/>
</dbReference>
<organism evidence="6">
    <name type="scientific">Tachysurus fulvidraco</name>
    <name type="common">Yellow catfish</name>
    <name type="synonym">Pimelodus fulvidraco</name>
    <dbReference type="NCBI Taxonomy" id="1234273"/>
    <lineage>
        <taxon>Eukaryota</taxon>
        <taxon>Metazoa</taxon>
        <taxon>Chordata</taxon>
        <taxon>Craniata</taxon>
        <taxon>Vertebrata</taxon>
        <taxon>Euteleostomi</taxon>
        <taxon>Actinopterygii</taxon>
        <taxon>Neopterygii</taxon>
        <taxon>Teleostei</taxon>
        <taxon>Ostariophysi</taxon>
        <taxon>Siluriformes</taxon>
        <taxon>Bagridae</taxon>
        <taxon>Tachysurus</taxon>
    </lineage>
</organism>
<keyword evidence="2" id="KW-0391">Immunity</keyword>
<dbReference type="PANTHER" id="PTHR11022:SF66">
    <property type="entry name" value="N-ACETYLMURAMOYL-L-ALANINE AMIDASE"/>
    <property type="match status" value="1"/>
</dbReference>
<accession>A0A060D4K8</accession>
<dbReference type="PANTHER" id="PTHR11022">
    <property type="entry name" value="PEPTIDOGLYCAN RECOGNITION PROTEIN"/>
    <property type="match status" value="1"/>
</dbReference>
<protein>
    <submittedName>
        <fullName evidence="6">Long type peptidoglycan recognition protein</fullName>
    </submittedName>
</protein>
<dbReference type="FunFam" id="3.40.80.10:FF:000001">
    <property type="entry name" value="Peptidoglycan recognition protein 1"/>
    <property type="match status" value="1"/>
</dbReference>
<proteinExistence type="evidence at transcript level"/>
<keyword evidence="3" id="KW-0732">Signal</keyword>
<dbReference type="GO" id="GO:0008270">
    <property type="term" value="F:zinc ion binding"/>
    <property type="evidence" value="ECO:0007669"/>
    <property type="project" value="InterPro"/>
</dbReference>
<dbReference type="SUPFAM" id="SSF55846">
    <property type="entry name" value="N-acetylmuramoyl-L-alanine amidase-like"/>
    <property type="match status" value="1"/>
</dbReference>
<dbReference type="InterPro" id="IPR036505">
    <property type="entry name" value="Amidase/PGRP_sf"/>
</dbReference>
<dbReference type="InterPro" id="IPR006619">
    <property type="entry name" value="PGRP_domain_met/bac"/>
</dbReference>
<dbReference type="GO" id="GO:0009253">
    <property type="term" value="P:peptidoglycan catabolic process"/>
    <property type="evidence" value="ECO:0007669"/>
    <property type="project" value="InterPro"/>
</dbReference>
<evidence type="ECO:0000313" key="6">
    <source>
        <dbReference type="EMBL" id="AIB04259.1"/>
    </source>
</evidence>
<feature type="signal peptide" evidence="3">
    <location>
        <begin position="1"/>
        <end position="20"/>
    </location>
</feature>
<reference evidence="6" key="1">
    <citation type="submission" date="2013-10" db="EMBL/GenBank/DDBJ databases">
        <title>Cloning and expression analysis of a long type peptidoglycan recognition protein (PGRP-L) from yellow catfish Pelteobagrus fulvidraco.</title>
        <authorList>
            <person name="Wei L.L."/>
        </authorList>
    </citation>
    <scope>NUCLEOTIDE SEQUENCE</scope>
    <source>
        <tissue evidence="6">Liver</tissue>
    </source>
</reference>
<evidence type="ECO:0000256" key="2">
    <source>
        <dbReference type="ARBA" id="ARBA00022859"/>
    </source>
</evidence>
<dbReference type="GO" id="GO:0008745">
    <property type="term" value="F:N-acetylmuramoyl-L-alanine amidase activity"/>
    <property type="evidence" value="ECO:0007669"/>
    <property type="project" value="InterPro"/>
</dbReference>
<feature type="chain" id="PRO_5001582652" evidence="3">
    <location>
        <begin position="21"/>
        <end position="469"/>
    </location>
</feature>
<evidence type="ECO:0000256" key="1">
    <source>
        <dbReference type="ARBA" id="ARBA00007553"/>
    </source>
</evidence>
<dbReference type="Pfam" id="PF01510">
    <property type="entry name" value="Amidase_2"/>
    <property type="match status" value="1"/>
</dbReference>
<evidence type="ECO:0000259" key="4">
    <source>
        <dbReference type="SMART" id="SM00644"/>
    </source>
</evidence>
<dbReference type="InterPro" id="IPR002502">
    <property type="entry name" value="Amidase_domain"/>
</dbReference>
<evidence type="ECO:0000256" key="3">
    <source>
        <dbReference type="SAM" id="SignalP"/>
    </source>
</evidence>
<comment type="similarity">
    <text evidence="1">Belongs to the N-acetylmuramoyl-L-alanine amidase 2 family.</text>
</comment>
<evidence type="ECO:0000259" key="5">
    <source>
        <dbReference type="SMART" id="SM00701"/>
    </source>
</evidence>
<dbReference type="SMART" id="SM00701">
    <property type="entry name" value="PGRP"/>
    <property type="match status" value="1"/>
</dbReference>
<dbReference type="CDD" id="cd06583">
    <property type="entry name" value="PGRP"/>
    <property type="match status" value="1"/>
</dbReference>
<dbReference type="Gene3D" id="3.40.80.10">
    <property type="entry name" value="Peptidoglycan recognition protein-like"/>
    <property type="match status" value="1"/>
</dbReference>
<feature type="domain" description="Peptidoglycan recognition protein family" evidence="5">
    <location>
        <begin position="299"/>
        <end position="445"/>
    </location>
</feature>
<dbReference type="SMART" id="SM00644">
    <property type="entry name" value="Ami_2"/>
    <property type="match status" value="1"/>
</dbReference>
<sequence length="469" mass="52606">MDLQYRWMVFLCLLVVQCFTDDTYTKHMDDFIKVVEIIESENPGLEPLAVLRGLRKAAGIDTPFIQHYLGPLGDAQSLVLKAKLTDYISRVLKHQVVQDLEEGVVLTADGTTVALTPLLLGLEAGLKSTSWPNVPGLYPLSLTNNLVLSSLTHSQADPSASSRLGPDGCWDDVRHPQVFRLSGVASLATDAQINGGMDGVILGKRLANPHKRLLTLSSLLKRYYTYQLDSGGLDAAPALISQLRRSSYRKLISLTSLKKQLARSLSIYRKLHKYGKKNNQKFDMDEGLKEFVHSYIDCPAIIPRCMWEAKPYRGTPTLLSLPLSFLYIHHTYEPSQPCLTFQQCSRDMRAMQRFHQDDRGWDDIGYSFVAGSDGYLYEGRGWLWQGAHTKGHNFKGYGVSFIGDYMSSIPSKHTMDIVRNQLAKCATEGGKLVSNFTIHGHRQLVNTSCPGDAFYSEIKGWDHFREVNP</sequence>
<feature type="domain" description="N-acetylmuramoyl-L-alanine amidase" evidence="4">
    <location>
        <begin position="311"/>
        <end position="451"/>
    </location>
</feature>
<dbReference type="AlphaFoldDB" id="A0A060D4K8"/>
<dbReference type="GO" id="GO:0002376">
    <property type="term" value="P:immune system process"/>
    <property type="evidence" value="ECO:0007669"/>
    <property type="project" value="UniProtKB-KW"/>
</dbReference>
<dbReference type="EMBL" id="KF742686">
    <property type="protein sequence ID" value="AIB04259.1"/>
    <property type="molecule type" value="mRNA"/>
</dbReference>
<name>A0A060D4K8_TACFU</name>